<dbReference type="AlphaFoldDB" id="A0A5B0MCT2"/>
<feature type="coiled-coil region" evidence="1">
    <location>
        <begin position="165"/>
        <end position="192"/>
    </location>
</feature>
<dbReference type="Proteomes" id="UP000324748">
    <property type="component" value="Unassembled WGS sequence"/>
</dbReference>
<dbReference type="EMBL" id="VSWC01000157">
    <property type="protein sequence ID" value="KAA1074947.1"/>
    <property type="molecule type" value="Genomic_DNA"/>
</dbReference>
<keyword evidence="4" id="KW-1185">Reference proteome</keyword>
<proteinExistence type="predicted"/>
<evidence type="ECO:0000256" key="2">
    <source>
        <dbReference type="SAM" id="MobiDB-lite"/>
    </source>
</evidence>
<evidence type="ECO:0000256" key="1">
    <source>
        <dbReference type="SAM" id="Coils"/>
    </source>
</evidence>
<organism evidence="3 4">
    <name type="scientific">Puccinia graminis f. sp. tritici</name>
    <dbReference type="NCBI Taxonomy" id="56615"/>
    <lineage>
        <taxon>Eukaryota</taxon>
        <taxon>Fungi</taxon>
        <taxon>Dikarya</taxon>
        <taxon>Basidiomycota</taxon>
        <taxon>Pucciniomycotina</taxon>
        <taxon>Pucciniomycetes</taxon>
        <taxon>Pucciniales</taxon>
        <taxon>Pucciniaceae</taxon>
        <taxon>Puccinia</taxon>
    </lineage>
</organism>
<dbReference type="OrthoDB" id="2497969at2759"/>
<keyword evidence="1" id="KW-0175">Coiled coil</keyword>
<feature type="region of interest" description="Disordered" evidence="2">
    <location>
        <begin position="82"/>
        <end position="121"/>
    </location>
</feature>
<evidence type="ECO:0000313" key="4">
    <source>
        <dbReference type="Proteomes" id="UP000324748"/>
    </source>
</evidence>
<gene>
    <name evidence="3" type="ORF">PGT21_025355</name>
</gene>
<sequence>MMKLPLLRFLIIPNIRSSLGFVILLTFHVILKIYGMHVQSSTQVISKLSDQQANGQRLEHRLIFKPFIDGKSGVEKIRLRLSRQPPTNHSPSRGLLSPQKPKSRLSREDTYNEAPAMNTKKKSLNLKTSAGLHGKRLSELSKNELRSICFPGRWGQLSSFPGKYGEDHRRELNKLRNTLESINSAKNAWNENKIWKTLLEEKEDFSLYRRRSRSRGEYIQPISQRVATNQETLMRQLRRVKEAGFKITLQEQELTEKIASFSFKPKQAIELSPDEKKLLEEIARRTVAIRRQEQAVDLLRSFKKFQQEDKLGRNNHEDLDLIVRALQDLGAEEREGQFWTEYDVALIRALESESKNLRKGEGNLNKIAKNLRNQKAYVVLKSKDYIRSLKMSSFREKVKKNTAYYQRIHPHEVIELLTIPETQEVKRLAKQYYWMREQLWTPTNSELIDRARKELETDHGLSVVEMPIQTLKKIQEKKGIENSVESTGINTVESAKNEEVLSKMRLSTRVKILELALHKIPVTASGESAFEDLARQENLMRACQERVKDQELALRLIQNIKLEELDEPEWQKLQYLFPHELEGIAHLIKIPSQDNYSKVVFDQMLSLIQTASDRIKLSQHMPFNNHPGHFLLMEAESEWSHLKSYFTRHHAIYKFHNPQLVTNRQSYDQ</sequence>
<comment type="caution">
    <text evidence="3">The sequence shown here is derived from an EMBL/GenBank/DDBJ whole genome shotgun (WGS) entry which is preliminary data.</text>
</comment>
<evidence type="ECO:0000313" key="3">
    <source>
        <dbReference type="EMBL" id="KAA1074947.1"/>
    </source>
</evidence>
<reference evidence="3 4" key="1">
    <citation type="submission" date="2019-05" db="EMBL/GenBank/DDBJ databases">
        <title>Emergence of the Ug99 lineage of the wheat stem rust pathogen through somatic hybridization.</title>
        <authorList>
            <person name="Li F."/>
            <person name="Upadhyaya N.M."/>
            <person name="Sperschneider J."/>
            <person name="Matny O."/>
            <person name="Nguyen-Phuc H."/>
            <person name="Mago R."/>
            <person name="Raley C."/>
            <person name="Miller M.E."/>
            <person name="Silverstein K.A.T."/>
            <person name="Henningsen E."/>
            <person name="Hirsch C.D."/>
            <person name="Visser B."/>
            <person name="Pretorius Z.A."/>
            <person name="Steffenson B.J."/>
            <person name="Schwessinger B."/>
            <person name="Dodds P.N."/>
            <person name="Figueroa M."/>
        </authorList>
    </citation>
    <scope>NUCLEOTIDE SEQUENCE [LARGE SCALE GENOMIC DNA]</scope>
    <source>
        <strain evidence="3">21-0</strain>
    </source>
</reference>
<name>A0A5B0MCT2_PUCGR</name>
<accession>A0A5B0MCT2</accession>
<protein>
    <submittedName>
        <fullName evidence="3">Uncharacterized protein</fullName>
    </submittedName>
</protein>